<sequence length="200" mass="23097">MTRKKNKFLTFCCSLLPGAGEMYLGFMKQGVSLMGLFFLVWAVSGILNLAALLFVEPVIWFYSFFHVHNLSSLPDEEFYAIEDDFLFHRSSFPFLDREWLDRNRKAAAAVLILLGVILLWNYLMDFLYMVLGMFSFSRRLYAAFRMFGTFSLRALFSIFIIMLGIHLIRSKKQELHDEDSPSAPLLPGDGDDIKNDTKNC</sequence>
<protein>
    <recommendedName>
        <fullName evidence="5">TM2 domain protein</fullName>
    </recommendedName>
</protein>
<evidence type="ECO:0000313" key="3">
    <source>
        <dbReference type="EMBL" id="HJC48695.1"/>
    </source>
</evidence>
<comment type="caution">
    <text evidence="3">The sequence shown here is derived from an EMBL/GenBank/DDBJ whole genome shotgun (WGS) entry which is preliminary data.</text>
</comment>
<reference evidence="3" key="1">
    <citation type="journal article" date="2021" name="PeerJ">
        <title>Extensive microbial diversity within the chicken gut microbiome revealed by metagenomics and culture.</title>
        <authorList>
            <person name="Gilroy R."/>
            <person name="Ravi A."/>
            <person name="Getino M."/>
            <person name="Pursley I."/>
            <person name="Horton D.L."/>
            <person name="Alikhan N.F."/>
            <person name="Baker D."/>
            <person name="Gharbi K."/>
            <person name="Hall N."/>
            <person name="Watson M."/>
            <person name="Adriaenssens E.M."/>
            <person name="Foster-Nyarko E."/>
            <person name="Jarju S."/>
            <person name="Secka A."/>
            <person name="Antonio M."/>
            <person name="Oren A."/>
            <person name="Chaudhuri R.R."/>
            <person name="La Ragione R."/>
            <person name="Hildebrand F."/>
            <person name="Pallen M.J."/>
        </authorList>
    </citation>
    <scope>NUCLEOTIDE SEQUENCE</scope>
    <source>
        <strain evidence="3">CHK183-5548</strain>
    </source>
</reference>
<evidence type="ECO:0000256" key="2">
    <source>
        <dbReference type="SAM" id="Phobius"/>
    </source>
</evidence>
<keyword evidence="2" id="KW-0812">Transmembrane</keyword>
<dbReference type="EMBL" id="DWWL01000076">
    <property type="protein sequence ID" value="HJC48695.1"/>
    <property type="molecule type" value="Genomic_DNA"/>
</dbReference>
<reference evidence="3" key="2">
    <citation type="submission" date="2021-04" db="EMBL/GenBank/DDBJ databases">
        <authorList>
            <person name="Gilroy R."/>
        </authorList>
    </citation>
    <scope>NUCLEOTIDE SEQUENCE</scope>
    <source>
        <strain evidence="3">CHK183-5548</strain>
    </source>
</reference>
<feature type="transmembrane region" description="Helical" evidence="2">
    <location>
        <begin position="36"/>
        <end position="62"/>
    </location>
</feature>
<organism evidence="3 4">
    <name type="scientific">Candidatus Lachnoclostridium pullistercoris</name>
    <dbReference type="NCBI Taxonomy" id="2838632"/>
    <lineage>
        <taxon>Bacteria</taxon>
        <taxon>Bacillati</taxon>
        <taxon>Bacillota</taxon>
        <taxon>Clostridia</taxon>
        <taxon>Lachnospirales</taxon>
        <taxon>Lachnospiraceae</taxon>
    </lineage>
</organism>
<keyword evidence="2" id="KW-0472">Membrane</keyword>
<evidence type="ECO:0000256" key="1">
    <source>
        <dbReference type="SAM" id="MobiDB-lite"/>
    </source>
</evidence>
<feature type="region of interest" description="Disordered" evidence="1">
    <location>
        <begin position="178"/>
        <end position="200"/>
    </location>
</feature>
<feature type="transmembrane region" description="Helical" evidence="2">
    <location>
        <begin position="106"/>
        <end position="123"/>
    </location>
</feature>
<feature type="transmembrane region" description="Helical" evidence="2">
    <location>
        <begin position="143"/>
        <end position="165"/>
    </location>
</feature>
<gene>
    <name evidence="3" type="ORF">IAA04_11645</name>
</gene>
<accession>A0A9D2PFU3</accession>
<dbReference type="Proteomes" id="UP000823883">
    <property type="component" value="Unassembled WGS sequence"/>
</dbReference>
<evidence type="ECO:0008006" key="5">
    <source>
        <dbReference type="Google" id="ProtNLM"/>
    </source>
</evidence>
<name>A0A9D2PFU3_9FIRM</name>
<proteinExistence type="predicted"/>
<feature type="compositionally biased region" description="Basic and acidic residues" evidence="1">
    <location>
        <begin position="191"/>
        <end position="200"/>
    </location>
</feature>
<keyword evidence="2" id="KW-1133">Transmembrane helix</keyword>
<evidence type="ECO:0000313" key="4">
    <source>
        <dbReference type="Proteomes" id="UP000823883"/>
    </source>
</evidence>
<dbReference type="AlphaFoldDB" id="A0A9D2PFU3"/>